<keyword evidence="13 15" id="KW-0472">Membrane</keyword>
<dbReference type="EMBL" id="QORE01000137">
    <property type="protein sequence ID" value="RCI75675.1"/>
    <property type="molecule type" value="Genomic_DNA"/>
</dbReference>
<evidence type="ECO:0000256" key="2">
    <source>
        <dbReference type="ARBA" id="ARBA00004533"/>
    </source>
</evidence>
<comment type="subcellular location">
    <subcellularLocation>
        <location evidence="2">Cell inner membrane</location>
    </subcellularLocation>
    <subcellularLocation>
        <location evidence="15">Cell membrane</location>
        <topology evidence="15">Single-pass type II membrane protein</topology>
    </subcellularLocation>
    <subcellularLocation>
        <location evidence="1">Membrane</location>
        <topology evidence="1">Multi-pass membrane protein</topology>
    </subcellularLocation>
</comment>
<feature type="transmembrane region" description="Helical" evidence="18">
    <location>
        <begin position="317"/>
        <end position="337"/>
    </location>
</feature>
<dbReference type="InterPro" id="IPR036259">
    <property type="entry name" value="MFS_trans_sf"/>
</dbReference>
<dbReference type="GO" id="GO:0017003">
    <property type="term" value="P:protein-heme linkage"/>
    <property type="evidence" value="ECO:0007669"/>
    <property type="project" value="UniProtKB-UniRule"/>
</dbReference>
<dbReference type="Pfam" id="PF00083">
    <property type="entry name" value="Sugar_tr"/>
    <property type="match status" value="1"/>
</dbReference>
<evidence type="ECO:0000256" key="18">
    <source>
        <dbReference type="SAM" id="Phobius"/>
    </source>
</evidence>
<keyword evidence="4" id="KW-0813">Transport</keyword>
<dbReference type="InterPro" id="IPR012340">
    <property type="entry name" value="NA-bd_OB-fold"/>
</dbReference>
<evidence type="ECO:0000256" key="8">
    <source>
        <dbReference type="ARBA" id="ARBA00022692"/>
    </source>
</evidence>
<organism evidence="20 21">
    <name type="scientific">Pseudomonas aeruginosa</name>
    <dbReference type="NCBI Taxonomy" id="287"/>
    <lineage>
        <taxon>Bacteria</taxon>
        <taxon>Pseudomonadati</taxon>
        <taxon>Pseudomonadota</taxon>
        <taxon>Gammaproteobacteria</taxon>
        <taxon>Pseudomonadales</taxon>
        <taxon>Pseudomonadaceae</taxon>
        <taxon>Pseudomonas</taxon>
    </lineage>
</organism>
<dbReference type="Gene3D" id="2.40.50.140">
    <property type="entry name" value="Nucleic acid-binding proteins"/>
    <property type="match status" value="1"/>
</dbReference>
<keyword evidence="9 15" id="KW-0479">Metal-binding</keyword>
<evidence type="ECO:0000256" key="13">
    <source>
        <dbReference type="ARBA" id="ARBA00023136"/>
    </source>
</evidence>
<keyword evidence="12 15" id="KW-0408">Iron</keyword>
<dbReference type="SUPFAM" id="SSF103473">
    <property type="entry name" value="MFS general substrate transporter"/>
    <property type="match status" value="1"/>
</dbReference>
<dbReference type="PROSITE" id="PS50850">
    <property type="entry name" value="MFS"/>
    <property type="match status" value="1"/>
</dbReference>
<evidence type="ECO:0000256" key="3">
    <source>
        <dbReference type="ARBA" id="ARBA00010992"/>
    </source>
</evidence>
<feature type="transmembrane region" description="Helical" evidence="18">
    <location>
        <begin position="86"/>
        <end position="104"/>
    </location>
</feature>
<feature type="compositionally biased region" description="Basic and acidic residues" evidence="17">
    <location>
        <begin position="507"/>
        <end position="516"/>
    </location>
</feature>
<evidence type="ECO:0000259" key="19">
    <source>
        <dbReference type="PROSITE" id="PS50850"/>
    </source>
</evidence>
<dbReference type="PANTHER" id="PTHR23511:SF34">
    <property type="entry name" value="SYNAPTIC VESICLE GLYCOPROTEIN 2"/>
    <property type="match status" value="1"/>
</dbReference>
<dbReference type="AlphaFoldDB" id="A0A367MDS7"/>
<evidence type="ECO:0000256" key="6">
    <source>
        <dbReference type="ARBA" id="ARBA00022519"/>
    </source>
</evidence>
<evidence type="ECO:0000256" key="12">
    <source>
        <dbReference type="ARBA" id="ARBA00023004"/>
    </source>
</evidence>
<keyword evidence="7 15" id="KW-0349">Heme</keyword>
<accession>A0A367MDS7</accession>
<sequence>MTNPTTSIEDVPLNAFHRLLTLRSGGGSFVDGYVLSIIGVAMLQMTAALQLNSFWQGMIAASALVGIFFGGFLGGWLTDRLGRRRLFFGGPSLFVLASLAQYGVDSAAALFVLRFLIGVAVGIEYPVATALLVEFLPKKYRGPRLATLTILWFAGAAFAYLVGDLILRSGGEDAWRLVLASTAAIGAVLFLLRIGTPESPRWLLSKGRDADAERVIRQVYGEAFSLENLPEQALERKVTIWHLLYAGYGKRMLFVTLFWTCSVIPVFAVYAFAPKVLLALNLKGDWASYGSVAITLLFVIGCIIATRLINRIGRRCMLLHSFLWSGLALLGLGVFHAGSEATILGLFGAYALFIGGAQVLQLVYPNELFPTEIRAFAVGVGTSLSRVGAAVGLALSALQQNINLFYTPTQIANGEAPTDTRIRAGGLVEKGSLQRSEDSLNVRFVVTDGAKEVTIAYHGILPDLFREGQGIVALGKLGGDGVLVADEVLAKHDENYMPPEVTKALKDSGQLKHYENGKAAGETSYNQEGK</sequence>
<feature type="transmembrane region" description="Helical" evidence="18">
    <location>
        <begin position="174"/>
        <end position="192"/>
    </location>
</feature>
<dbReference type="InterPro" id="IPR005829">
    <property type="entry name" value="Sugar_transporter_CS"/>
</dbReference>
<evidence type="ECO:0000256" key="7">
    <source>
        <dbReference type="ARBA" id="ARBA00022617"/>
    </source>
</evidence>
<feature type="transmembrane region" description="Helical" evidence="18">
    <location>
        <begin position="252"/>
        <end position="274"/>
    </location>
</feature>
<dbReference type="GO" id="GO:0022857">
    <property type="term" value="F:transmembrane transporter activity"/>
    <property type="evidence" value="ECO:0007669"/>
    <property type="project" value="InterPro"/>
</dbReference>
<feature type="transmembrane region" description="Helical" evidence="18">
    <location>
        <begin position="376"/>
        <end position="398"/>
    </location>
</feature>
<evidence type="ECO:0000256" key="14">
    <source>
        <dbReference type="ARBA" id="ARBA00056663"/>
    </source>
</evidence>
<gene>
    <name evidence="15" type="primary">ccmE</name>
    <name evidence="15" type="synonym">cycJ</name>
    <name evidence="20" type="ORF">DT376_06425</name>
</gene>
<dbReference type="GO" id="GO:0020037">
    <property type="term" value="F:heme binding"/>
    <property type="evidence" value="ECO:0007669"/>
    <property type="project" value="InterPro"/>
</dbReference>
<dbReference type="PANTHER" id="PTHR23511">
    <property type="entry name" value="SYNAPTIC VESICLE GLYCOPROTEIN 2"/>
    <property type="match status" value="1"/>
</dbReference>
<dbReference type="Proteomes" id="UP000253594">
    <property type="component" value="Unassembled WGS sequence"/>
</dbReference>
<dbReference type="FunFam" id="2.40.50.140:FF:000104">
    <property type="entry name" value="Cytochrome c-type biogenesis protein CcmE"/>
    <property type="match status" value="1"/>
</dbReference>
<evidence type="ECO:0000256" key="1">
    <source>
        <dbReference type="ARBA" id="ARBA00004141"/>
    </source>
</evidence>
<dbReference type="InterPro" id="IPR005828">
    <property type="entry name" value="MFS_sugar_transport-like"/>
</dbReference>
<keyword evidence="11 15" id="KW-1133">Transmembrane helix</keyword>
<evidence type="ECO:0000256" key="9">
    <source>
        <dbReference type="ARBA" id="ARBA00022723"/>
    </source>
</evidence>
<evidence type="ECO:0000256" key="17">
    <source>
        <dbReference type="SAM" id="MobiDB-lite"/>
    </source>
</evidence>
<evidence type="ECO:0000313" key="21">
    <source>
        <dbReference type="Proteomes" id="UP000253594"/>
    </source>
</evidence>
<feature type="transmembrane region" description="Helical" evidence="18">
    <location>
        <begin position="145"/>
        <end position="162"/>
    </location>
</feature>
<dbReference type="Gene3D" id="1.20.1250.20">
    <property type="entry name" value="MFS general substrate transporter like domains"/>
    <property type="match status" value="1"/>
</dbReference>
<proteinExistence type="inferred from homology"/>
<feature type="domain" description="Major facilitator superfamily (MFS) profile" evidence="19">
    <location>
        <begin position="20"/>
        <end position="466"/>
    </location>
</feature>
<dbReference type="InterPro" id="IPR004329">
    <property type="entry name" value="CcmE"/>
</dbReference>
<evidence type="ECO:0000256" key="5">
    <source>
        <dbReference type="ARBA" id="ARBA00022475"/>
    </source>
</evidence>
<feature type="transmembrane region" description="Helical" evidence="18">
    <location>
        <begin position="54"/>
        <end position="74"/>
    </location>
</feature>
<evidence type="ECO:0000256" key="11">
    <source>
        <dbReference type="ARBA" id="ARBA00022989"/>
    </source>
</evidence>
<keyword evidence="8 15" id="KW-0812">Transmembrane</keyword>
<dbReference type="SUPFAM" id="SSF82093">
    <property type="entry name" value="Heme chaperone CcmE"/>
    <property type="match status" value="1"/>
</dbReference>
<dbReference type="GO" id="GO:0005886">
    <property type="term" value="C:plasma membrane"/>
    <property type="evidence" value="ECO:0007669"/>
    <property type="project" value="UniProtKB-SubCell"/>
</dbReference>
<keyword evidence="10 15" id="KW-0201">Cytochrome c-type biogenesis</keyword>
<dbReference type="PROSITE" id="PS00217">
    <property type="entry name" value="SUGAR_TRANSPORT_2"/>
    <property type="match status" value="1"/>
</dbReference>
<dbReference type="NCBIfam" id="NF009727">
    <property type="entry name" value="PRK13254.1-1"/>
    <property type="match status" value="1"/>
</dbReference>
<reference evidence="20 21" key="1">
    <citation type="submission" date="2018-07" db="EMBL/GenBank/DDBJ databases">
        <title>Mechanisms of high-level aminoglycoside resistance among Gram-negative pathogens in Brazil.</title>
        <authorList>
            <person name="Ballaben A.S."/>
            <person name="Darini A.L.C."/>
            <person name="Doi Y."/>
        </authorList>
    </citation>
    <scope>NUCLEOTIDE SEQUENCE [LARGE SCALE GENOMIC DNA]</scope>
    <source>
        <strain evidence="20 21">B2-305</strain>
    </source>
</reference>
<feature type="topological domain" description="Cytoplasmic" evidence="15">
    <location>
        <begin position="1"/>
        <end position="376"/>
    </location>
</feature>
<keyword evidence="6" id="KW-0997">Cell inner membrane</keyword>
<feature type="region of interest" description="Disordered" evidence="17">
    <location>
        <begin position="507"/>
        <end position="530"/>
    </location>
</feature>
<dbReference type="NCBIfam" id="NF009729">
    <property type="entry name" value="PRK13254.1-3"/>
    <property type="match status" value="1"/>
</dbReference>
<feature type="transmembrane region" description="Helical" evidence="18">
    <location>
        <begin position="286"/>
        <end position="305"/>
    </location>
</feature>
<name>A0A367MDS7_PSEAI</name>
<dbReference type="InterPro" id="IPR036127">
    <property type="entry name" value="CcmE-like_sf"/>
</dbReference>
<dbReference type="HAMAP" id="MF_01959">
    <property type="entry name" value="CcmE"/>
    <property type="match status" value="1"/>
</dbReference>
<feature type="transmembrane region" description="Helical" evidence="18">
    <location>
        <begin position="110"/>
        <end position="133"/>
    </location>
</feature>
<feature type="topological domain" description="Extracellular" evidence="15">
    <location>
        <begin position="398"/>
        <end position="530"/>
    </location>
</feature>
<dbReference type="CDD" id="cd17316">
    <property type="entry name" value="MFS_SV2_like"/>
    <property type="match status" value="1"/>
</dbReference>
<comment type="caution">
    <text evidence="20">The sequence shown here is derived from an EMBL/GenBank/DDBJ whole genome shotgun (WGS) entry which is preliminary data.</text>
</comment>
<evidence type="ECO:0000256" key="15">
    <source>
        <dbReference type="HAMAP-Rule" id="MF_01959"/>
    </source>
</evidence>
<feature type="binding site" description="axial binding residue" evidence="15 16">
    <location>
        <position position="496"/>
    </location>
    <ligand>
        <name>heme</name>
        <dbReference type="ChEBI" id="CHEBI:30413"/>
    </ligand>
    <ligandPart>
        <name>Fe</name>
        <dbReference type="ChEBI" id="CHEBI:18248"/>
    </ligandPart>
</feature>
<comment type="similarity">
    <text evidence="3">Belongs to the major facilitator superfamily. Sugar transporter (TC 2.A.1.1) family.</text>
</comment>
<feature type="binding site" description="covalent" evidence="15 16">
    <location>
        <position position="492"/>
    </location>
    <ligand>
        <name>heme</name>
        <dbReference type="ChEBI" id="CHEBI:30413"/>
    </ligand>
</feature>
<evidence type="ECO:0000313" key="20">
    <source>
        <dbReference type="EMBL" id="RCI75675.1"/>
    </source>
</evidence>
<dbReference type="NCBIfam" id="NF009731">
    <property type="entry name" value="PRK13254.1-5"/>
    <property type="match status" value="1"/>
</dbReference>
<keyword evidence="5 15" id="KW-1003">Cell membrane</keyword>
<dbReference type="GO" id="GO:0046872">
    <property type="term" value="F:metal ion binding"/>
    <property type="evidence" value="ECO:0007669"/>
    <property type="project" value="UniProtKB-KW"/>
</dbReference>
<feature type="transmembrane region" description="Helical" evidence="18">
    <location>
        <begin position="343"/>
        <end position="364"/>
    </location>
</feature>
<keyword evidence="15" id="KW-0735">Signal-anchor</keyword>
<evidence type="ECO:0000256" key="10">
    <source>
        <dbReference type="ARBA" id="ARBA00022748"/>
    </source>
</evidence>
<comment type="function">
    <text evidence="14 15">Heme chaperone required for the biogenesis of c-type cytochromes. Transiently binds heme delivered by CcmC and transfers the heme to apo-cytochromes in a process facilitated by CcmF and CcmH.</text>
</comment>
<dbReference type="GO" id="GO:0017004">
    <property type="term" value="P:cytochrome complex assembly"/>
    <property type="evidence" value="ECO:0007669"/>
    <property type="project" value="UniProtKB-KW"/>
</dbReference>
<comment type="similarity">
    <text evidence="15">Belongs to the CcmE/CycJ family.</text>
</comment>
<evidence type="ECO:0000256" key="4">
    <source>
        <dbReference type="ARBA" id="ARBA00022448"/>
    </source>
</evidence>
<protein>
    <recommendedName>
        <fullName evidence="15">Cytochrome c-type biogenesis protein CcmE</fullName>
    </recommendedName>
    <alternativeName>
        <fullName evidence="15">Cytochrome c maturation protein E</fullName>
    </alternativeName>
    <alternativeName>
        <fullName evidence="15">Heme chaperone CcmE</fullName>
    </alternativeName>
</protein>
<evidence type="ECO:0000256" key="16">
    <source>
        <dbReference type="PIRSR" id="PIRSR604329-50"/>
    </source>
</evidence>
<dbReference type="InterPro" id="IPR020846">
    <property type="entry name" value="MFS_dom"/>
</dbReference>
<feature type="transmembrane region" description="Helical" evidence="18">
    <location>
        <begin position="28"/>
        <end position="48"/>
    </location>
</feature>